<dbReference type="PANTHER" id="PTHR22936:SF69">
    <property type="entry name" value="RHOMBOID-LIKE PROTEIN"/>
    <property type="match status" value="1"/>
</dbReference>
<keyword evidence="6 8" id="KW-1133">Transmembrane helix</keyword>
<proteinExistence type="predicted"/>
<evidence type="ECO:0000313" key="11">
    <source>
        <dbReference type="Proteomes" id="UP000501747"/>
    </source>
</evidence>
<dbReference type="Proteomes" id="UP000501747">
    <property type="component" value="Chromosome"/>
</dbReference>
<gene>
    <name evidence="10" type="ORF">G7082_14160</name>
</gene>
<dbReference type="InterPro" id="IPR002610">
    <property type="entry name" value="Peptidase_S54_rhomboid-like"/>
</dbReference>
<feature type="transmembrane region" description="Helical" evidence="8">
    <location>
        <begin position="131"/>
        <end position="153"/>
    </location>
</feature>
<comment type="subcellular location">
    <subcellularLocation>
        <location evidence="1">Membrane</location>
        <topology evidence="1">Multi-pass membrane protein</topology>
    </subcellularLocation>
</comment>
<dbReference type="GO" id="GO:0016020">
    <property type="term" value="C:membrane"/>
    <property type="evidence" value="ECO:0007669"/>
    <property type="project" value="UniProtKB-SubCell"/>
</dbReference>
<evidence type="ECO:0000256" key="8">
    <source>
        <dbReference type="SAM" id="Phobius"/>
    </source>
</evidence>
<feature type="transmembrane region" description="Helical" evidence="8">
    <location>
        <begin position="107"/>
        <end position="125"/>
    </location>
</feature>
<name>A0A6G8AXF0_9ENTE</name>
<dbReference type="SUPFAM" id="SSF144091">
    <property type="entry name" value="Rhomboid-like"/>
    <property type="match status" value="1"/>
</dbReference>
<keyword evidence="4" id="KW-0378">Hydrolase</keyword>
<dbReference type="RefSeq" id="WP_166035848.1">
    <property type="nucleotide sequence ID" value="NZ_CP049887.1"/>
</dbReference>
<dbReference type="EMBL" id="CP049887">
    <property type="protein sequence ID" value="QIL49563.1"/>
    <property type="molecule type" value="Genomic_DNA"/>
</dbReference>
<keyword evidence="5" id="KW-0720">Serine protease</keyword>
<evidence type="ECO:0000256" key="1">
    <source>
        <dbReference type="ARBA" id="ARBA00004141"/>
    </source>
</evidence>
<reference evidence="10 11" key="1">
    <citation type="submission" date="2020-03" db="EMBL/GenBank/DDBJ databases">
        <title>Vagococcus sp. nov., isolated from beetles.</title>
        <authorList>
            <person name="Hyun D.-W."/>
            <person name="Bae J.-W."/>
        </authorList>
    </citation>
    <scope>NUCLEOTIDE SEQUENCE [LARGE SCALE GENOMIC DNA]</scope>
    <source>
        <strain evidence="10 11">HDW17B</strain>
    </source>
</reference>
<evidence type="ECO:0000256" key="4">
    <source>
        <dbReference type="ARBA" id="ARBA00022801"/>
    </source>
</evidence>
<dbReference type="AlphaFoldDB" id="A0A6G8AXF0"/>
<evidence type="ECO:0000256" key="5">
    <source>
        <dbReference type="ARBA" id="ARBA00022825"/>
    </source>
</evidence>
<evidence type="ECO:0000313" key="10">
    <source>
        <dbReference type="EMBL" id="QIL49563.1"/>
    </source>
</evidence>
<dbReference type="InterPro" id="IPR035952">
    <property type="entry name" value="Rhomboid-like_sf"/>
</dbReference>
<evidence type="ECO:0000256" key="3">
    <source>
        <dbReference type="ARBA" id="ARBA00022692"/>
    </source>
</evidence>
<dbReference type="InterPro" id="IPR022764">
    <property type="entry name" value="Peptidase_S54_rhomboid_dom"/>
</dbReference>
<evidence type="ECO:0000256" key="6">
    <source>
        <dbReference type="ARBA" id="ARBA00022989"/>
    </source>
</evidence>
<evidence type="ECO:0000256" key="2">
    <source>
        <dbReference type="ARBA" id="ARBA00022670"/>
    </source>
</evidence>
<keyword evidence="11" id="KW-1185">Reference proteome</keyword>
<feature type="transmembrane region" description="Helical" evidence="8">
    <location>
        <begin position="75"/>
        <end position="95"/>
    </location>
</feature>
<keyword evidence="3 8" id="KW-0812">Transmembrane</keyword>
<dbReference type="GO" id="GO:0006508">
    <property type="term" value="P:proteolysis"/>
    <property type="evidence" value="ECO:0007669"/>
    <property type="project" value="UniProtKB-KW"/>
</dbReference>
<dbReference type="Pfam" id="PF01694">
    <property type="entry name" value="Rhomboid"/>
    <property type="match status" value="1"/>
</dbReference>
<feature type="domain" description="Peptidase S54 rhomboid" evidence="9">
    <location>
        <begin position="66"/>
        <end position="202"/>
    </location>
</feature>
<protein>
    <submittedName>
        <fullName evidence="10">Rhomboid family intramembrane serine protease</fullName>
    </submittedName>
</protein>
<feature type="transmembrane region" description="Helical" evidence="8">
    <location>
        <begin position="189"/>
        <end position="207"/>
    </location>
</feature>
<organism evidence="10 11">
    <name type="scientific">Vagococcus hydrophili</name>
    <dbReference type="NCBI Taxonomy" id="2714947"/>
    <lineage>
        <taxon>Bacteria</taxon>
        <taxon>Bacillati</taxon>
        <taxon>Bacillota</taxon>
        <taxon>Bacilli</taxon>
        <taxon>Lactobacillales</taxon>
        <taxon>Enterococcaceae</taxon>
        <taxon>Vagococcus</taxon>
    </lineage>
</organism>
<accession>A0A6G8AXF0</accession>
<evidence type="ECO:0000256" key="7">
    <source>
        <dbReference type="ARBA" id="ARBA00023136"/>
    </source>
</evidence>
<keyword evidence="7 8" id="KW-0472">Membrane</keyword>
<dbReference type="KEGG" id="vhy:G7082_14160"/>
<evidence type="ECO:0000259" key="9">
    <source>
        <dbReference type="Pfam" id="PF01694"/>
    </source>
</evidence>
<dbReference type="PANTHER" id="PTHR22936">
    <property type="entry name" value="RHOMBOID-RELATED"/>
    <property type="match status" value="1"/>
</dbReference>
<dbReference type="GO" id="GO:0004252">
    <property type="term" value="F:serine-type endopeptidase activity"/>
    <property type="evidence" value="ECO:0007669"/>
    <property type="project" value="InterPro"/>
</dbReference>
<keyword evidence="2 10" id="KW-0645">Protease</keyword>
<feature type="transmembrane region" description="Helical" evidence="8">
    <location>
        <begin position="219"/>
        <end position="237"/>
    </location>
</feature>
<feature type="transmembrane region" description="Helical" evidence="8">
    <location>
        <begin position="16"/>
        <end position="35"/>
    </location>
</feature>
<sequence>MNQLSDTWNKIKRGPYMVYLFLTIQIVVYLLMEIFGARFGVFSGSENPYILTLFGAMSPQLIVENHEYWRFVTPIFVHIGLTHIAINSLTLYFAGRLLEPIIGHLRFFFLYMMSGIIGNLLSFAFNNSGGVSAGASTSIFGMFAAFIVLGRIYSYHPMIRQMSQTMTMLIIMNLVMNLFSTGVDMFGHMGGALGGLLIMVVIGVPKNHLQNKMNVHQRIATGIFTVFLIGFCLFYGFSKF</sequence>
<dbReference type="Gene3D" id="1.20.1540.10">
    <property type="entry name" value="Rhomboid-like"/>
    <property type="match status" value="1"/>
</dbReference>